<dbReference type="InterPro" id="IPR051910">
    <property type="entry name" value="ComF/GntX_DNA_util-trans"/>
</dbReference>
<dbReference type="Pfam" id="PF18912">
    <property type="entry name" value="DZR_2"/>
    <property type="match status" value="1"/>
</dbReference>
<evidence type="ECO:0000259" key="3">
    <source>
        <dbReference type="Pfam" id="PF18912"/>
    </source>
</evidence>
<organism evidence="4 5">
    <name type="scientific">candidate division WWE3 bacterium CG_4_9_14_0_2_um_filter_35_11</name>
    <dbReference type="NCBI Taxonomy" id="1975077"/>
    <lineage>
        <taxon>Bacteria</taxon>
        <taxon>Katanobacteria</taxon>
    </lineage>
</organism>
<evidence type="ECO:0000256" key="1">
    <source>
        <dbReference type="ARBA" id="ARBA00008007"/>
    </source>
</evidence>
<gene>
    <name evidence="4" type="ORF">CO058_02865</name>
</gene>
<dbReference type="Gene3D" id="3.40.50.2020">
    <property type="match status" value="1"/>
</dbReference>
<sequence>MSILLNAIFPKFCIICNELGTSLCERCKKNLKLISFDTCIVCDGISVGGSTHKSCSNSYTPDSYISFCSYNNISRQIVLKAKYGQKSYTLLETLIYLKENLAKMNSLNDIDIITPVPMTKSTQKARGTNHALYIAKKISEIKHLPIIDLLIKNSRKSQKQLTGETRRYNLRGKILIQKQFITHIQNKSILLVDDVLTTGATMIESSKVLKTYGAKKITCLTLTKDEFHNV</sequence>
<reference evidence="5" key="1">
    <citation type="submission" date="2017-09" db="EMBL/GenBank/DDBJ databases">
        <title>Depth-based differentiation of microbial function through sediment-hosted aquifers and enrichment of novel symbionts in the deep terrestrial subsurface.</title>
        <authorList>
            <person name="Probst A.J."/>
            <person name="Ladd B."/>
            <person name="Jarett J.K."/>
            <person name="Geller-Mcgrath D.E."/>
            <person name="Sieber C.M.K."/>
            <person name="Emerson J.B."/>
            <person name="Anantharaman K."/>
            <person name="Thomas B.C."/>
            <person name="Malmstrom R."/>
            <person name="Stieglmeier M."/>
            <person name="Klingl A."/>
            <person name="Woyke T."/>
            <person name="Ryan C.M."/>
            <person name="Banfield J.F."/>
        </authorList>
    </citation>
    <scope>NUCLEOTIDE SEQUENCE [LARGE SCALE GENOMIC DNA]</scope>
</reference>
<dbReference type="CDD" id="cd06223">
    <property type="entry name" value="PRTases_typeI"/>
    <property type="match status" value="1"/>
</dbReference>
<dbReference type="PANTHER" id="PTHR47505:SF1">
    <property type="entry name" value="DNA UTILIZATION PROTEIN YHGH"/>
    <property type="match status" value="1"/>
</dbReference>
<feature type="domain" description="Phosphoribosyltransferase" evidence="2">
    <location>
        <begin position="168"/>
        <end position="223"/>
    </location>
</feature>
<evidence type="ECO:0000259" key="2">
    <source>
        <dbReference type="Pfam" id="PF00156"/>
    </source>
</evidence>
<protein>
    <submittedName>
        <fullName evidence="4">Uncharacterized protein</fullName>
    </submittedName>
</protein>
<evidence type="ECO:0000313" key="4">
    <source>
        <dbReference type="EMBL" id="PJC23524.1"/>
    </source>
</evidence>
<accession>A0A2M8ELA7</accession>
<feature type="domain" description="Double zinc ribbon" evidence="3">
    <location>
        <begin position="4"/>
        <end position="43"/>
    </location>
</feature>
<dbReference type="InterPro" id="IPR029057">
    <property type="entry name" value="PRTase-like"/>
</dbReference>
<dbReference type="InterPro" id="IPR000836">
    <property type="entry name" value="PRTase_dom"/>
</dbReference>
<evidence type="ECO:0000313" key="5">
    <source>
        <dbReference type="Proteomes" id="UP000229756"/>
    </source>
</evidence>
<dbReference type="PANTHER" id="PTHR47505">
    <property type="entry name" value="DNA UTILIZATION PROTEIN YHGH"/>
    <property type="match status" value="1"/>
</dbReference>
<dbReference type="EMBL" id="PFSJ01000022">
    <property type="protein sequence ID" value="PJC23524.1"/>
    <property type="molecule type" value="Genomic_DNA"/>
</dbReference>
<name>A0A2M8ELA7_UNCKA</name>
<dbReference type="Pfam" id="PF00156">
    <property type="entry name" value="Pribosyltran"/>
    <property type="match status" value="1"/>
</dbReference>
<dbReference type="Proteomes" id="UP000229756">
    <property type="component" value="Unassembled WGS sequence"/>
</dbReference>
<comment type="caution">
    <text evidence="4">The sequence shown here is derived from an EMBL/GenBank/DDBJ whole genome shotgun (WGS) entry which is preliminary data.</text>
</comment>
<proteinExistence type="inferred from homology"/>
<comment type="similarity">
    <text evidence="1">Belongs to the ComF/GntX family.</text>
</comment>
<dbReference type="AlphaFoldDB" id="A0A2M8ELA7"/>
<dbReference type="SUPFAM" id="SSF53271">
    <property type="entry name" value="PRTase-like"/>
    <property type="match status" value="1"/>
</dbReference>
<dbReference type="InterPro" id="IPR044005">
    <property type="entry name" value="DZR_2"/>
</dbReference>